<reference evidence="3" key="1">
    <citation type="submission" date="2017-09" db="EMBL/GenBank/DDBJ databases">
        <title>Depth-based differentiation of microbial function through sediment-hosted aquifers and enrichment of novel symbionts in the deep terrestrial subsurface.</title>
        <authorList>
            <person name="Probst A.J."/>
            <person name="Ladd B."/>
            <person name="Jarett J.K."/>
            <person name="Geller-Mcgrath D.E."/>
            <person name="Sieber C.M.K."/>
            <person name="Emerson J.B."/>
            <person name="Anantharaman K."/>
            <person name="Thomas B.C."/>
            <person name="Malmstrom R."/>
            <person name="Stieglmeier M."/>
            <person name="Klingl A."/>
            <person name="Woyke T."/>
            <person name="Ryan C.M."/>
            <person name="Banfield J.F."/>
        </authorList>
    </citation>
    <scope>NUCLEOTIDE SEQUENCE [LARGE SCALE GENOMIC DNA]</scope>
</reference>
<evidence type="ECO:0000313" key="3">
    <source>
        <dbReference type="Proteomes" id="UP000229080"/>
    </source>
</evidence>
<sequence length="62" mass="6786">MDILLRILPPTTQIEVPPSARKKFWPSPPSLKLWRAGIQAGEKEGGWGEEFSPASTRGGQAI</sequence>
<feature type="compositionally biased region" description="Polar residues" evidence="1">
    <location>
        <begin position="53"/>
        <end position="62"/>
    </location>
</feature>
<evidence type="ECO:0000313" key="2">
    <source>
        <dbReference type="EMBL" id="PIS16345.1"/>
    </source>
</evidence>
<evidence type="ECO:0000256" key="1">
    <source>
        <dbReference type="SAM" id="MobiDB-lite"/>
    </source>
</evidence>
<comment type="caution">
    <text evidence="2">The sequence shown here is derived from an EMBL/GenBank/DDBJ whole genome shotgun (WGS) entry which is preliminary data.</text>
</comment>
<gene>
    <name evidence="2" type="ORF">COT61_04400</name>
</gene>
<accession>A0A2H0WUP7</accession>
<proteinExistence type="predicted"/>
<organism evidence="2 3">
    <name type="scientific">Candidatus Portnoybacteria bacterium CG09_land_8_20_14_0_10_44_13</name>
    <dbReference type="NCBI Taxonomy" id="1974811"/>
    <lineage>
        <taxon>Bacteria</taxon>
        <taxon>Candidatus Portnoyibacteriota</taxon>
    </lineage>
</organism>
<name>A0A2H0WUP7_9BACT</name>
<dbReference type="Proteomes" id="UP000229080">
    <property type="component" value="Unassembled WGS sequence"/>
</dbReference>
<dbReference type="AlphaFoldDB" id="A0A2H0WUP7"/>
<protein>
    <submittedName>
        <fullName evidence="2">Uncharacterized protein</fullName>
    </submittedName>
</protein>
<feature type="region of interest" description="Disordered" evidence="1">
    <location>
        <begin position="43"/>
        <end position="62"/>
    </location>
</feature>
<dbReference type="EMBL" id="PEZF01000150">
    <property type="protein sequence ID" value="PIS16345.1"/>
    <property type="molecule type" value="Genomic_DNA"/>
</dbReference>